<dbReference type="InterPro" id="IPR009781">
    <property type="entry name" value="DUF1345"/>
</dbReference>
<feature type="transmembrane region" description="Helical" evidence="1">
    <location>
        <begin position="17"/>
        <end position="35"/>
    </location>
</feature>
<name>A0ABR6W711_9BACT</name>
<accession>A0ABR6W711</accession>
<comment type="caution">
    <text evidence="2">The sequence shown here is derived from an EMBL/GenBank/DDBJ whole genome shotgun (WGS) entry which is preliminary data.</text>
</comment>
<feature type="transmembrane region" description="Helical" evidence="1">
    <location>
        <begin position="193"/>
        <end position="215"/>
    </location>
</feature>
<dbReference type="EMBL" id="VFIA01000015">
    <property type="protein sequence ID" value="MBC3792376.1"/>
    <property type="molecule type" value="Genomic_DNA"/>
</dbReference>
<keyword evidence="1" id="KW-0472">Membrane</keyword>
<evidence type="ECO:0000313" key="2">
    <source>
        <dbReference type="EMBL" id="MBC3792376.1"/>
    </source>
</evidence>
<dbReference type="RefSeq" id="WP_186738153.1">
    <property type="nucleotide sequence ID" value="NZ_VFIA01000015.1"/>
</dbReference>
<organism evidence="2 3">
    <name type="scientific">Spirosoma utsteinense</name>
    <dbReference type="NCBI Taxonomy" id="2585773"/>
    <lineage>
        <taxon>Bacteria</taxon>
        <taxon>Pseudomonadati</taxon>
        <taxon>Bacteroidota</taxon>
        <taxon>Cytophagia</taxon>
        <taxon>Cytophagales</taxon>
        <taxon>Cytophagaceae</taxon>
        <taxon>Spirosoma</taxon>
    </lineage>
</organism>
<protein>
    <submittedName>
        <fullName evidence="2">Membrane protein</fullName>
    </submittedName>
</protein>
<dbReference type="Pfam" id="PF07077">
    <property type="entry name" value="DUF1345"/>
    <property type="match status" value="1"/>
</dbReference>
<sequence length="254" mass="27655">MTSLISRVSKLDTHHRVLIALGAAFLAFIGIYQNSDLPVRLTFIWVAFAFTMLALMWISIVNAHPRELLRLSRLQDSSRLLILAFVVVAAVASLFAVVALLDSITPDNRILHTTLAILAVAGAWGLVHTIFTLRYAHLYYGDPRKQTEPPGGLDFPHETEPDYLDFAYFSFVIGMTSQTADVSIGSKRMRRTVLVHGILAFSFNASIIALTISGLSGVLSNESPASSAACSYPADRVRILHAAVCRTADSGTGH</sequence>
<keyword evidence="3" id="KW-1185">Reference proteome</keyword>
<reference evidence="2 3" key="1">
    <citation type="submission" date="2019-06" db="EMBL/GenBank/DDBJ databases">
        <title>Spirosoma utsteinense sp. nov. isolated from Antarctic ice-free soils.</title>
        <authorList>
            <person name="Tahon G."/>
        </authorList>
    </citation>
    <scope>NUCLEOTIDE SEQUENCE [LARGE SCALE GENOMIC DNA]</scope>
    <source>
        <strain evidence="2 3">LMG 31447</strain>
    </source>
</reference>
<evidence type="ECO:0000313" key="3">
    <source>
        <dbReference type="Proteomes" id="UP000700732"/>
    </source>
</evidence>
<gene>
    <name evidence="2" type="ORF">FH603_2888</name>
</gene>
<evidence type="ECO:0000256" key="1">
    <source>
        <dbReference type="SAM" id="Phobius"/>
    </source>
</evidence>
<dbReference type="Proteomes" id="UP000700732">
    <property type="component" value="Unassembled WGS sequence"/>
</dbReference>
<feature type="transmembrane region" description="Helical" evidence="1">
    <location>
        <begin position="41"/>
        <end position="60"/>
    </location>
</feature>
<feature type="transmembrane region" description="Helical" evidence="1">
    <location>
        <begin position="113"/>
        <end position="136"/>
    </location>
</feature>
<keyword evidence="1" id="KW-0812">Transmembrane</keyword>
<proteinExistence type="predicted"/>
<feature type="transmembrane region" description="Helical" evidence="1">
    <location>
        <begin position="80"/>
        <end position="101"/>
    </location>
</feature>
<keyword evidence="1" id="KW-1133">Transmembrane helix</keyword>